<keyword evidence="1" id="KW-0812">Transmembrane</keyword>
<dbReference type="STRING" id="425504.SAMN05216206_3647"/>
<evidence type="ECO:0008006" key="4">
    <source>
        <dbReference type="Google" id="ProtNLM"/>
    </source>
</evidence>
<name>A0A1I3PCE7_9PSED</name>
<gene>
    <name evidence="2" type="ORF">SAMN05216206_3647</name>
</gene>
<keyword evidence="3" id="KW-1185">Reference proteome</keyword>
<accession>A0A1I3PCE7</accession>
<evidence type="ECO:0000313" key="2">
    <source>
        <dbReference type="EMBL" id="SFJ19153.1"/>
    </source>
</evidence>
<dbReference type="Proteomes" id="UP000243606">
    <property type="component" value="Unassembled WGS sequence"/>
</dbReference>
<evidence type="ECO:0000256" key="1">
    <source>
        <dbReference type="SAM" id="Phobius"/>
    </source>
</evidence>
<protein>
    <recommendedName>
        <fullName evidence="4">DUF3309 domain-containing protein</fullName>
    </recommendedName>
</protein>
<dbReference type="RefSeq" id="WP_090244542.1">
    <property type="nucleotide sequence ID" value="NZ_CAXBNE010000065.1"/>
</dbReference>
<dbReference type="AlphaFoldDB" id="A0A1I3PCE7"/>
<feature type="transmembrane region" description="Helical" evidence="1">
    <location>
        <begin position="28"/>
        <end position="51"/>
    </location>
</feature>
<organism evidence="2 3">
    <name type="scientific">Pseudomonas guineae</name>
    <dbReference type="NCBI Taxonomy" id="425504"/>
    <lineage>
        <taxon>Bacteria</taxon>
        <taxon>Pseudomonadati</taxon>
        <taxon>Pseudomonadota</taxon>
        <taxon>Gammaproteobacteria</taxon>
        <taxon>Pseudomonadales</taxon>
        <taxon>Pseudomonadaceae</taxon>
        <taxon>Pseudomonas</taxon>
    </lineage>
</organism>
<dbReference type="InterPro" id="IPR021738">
    <property type="entry name" value="DUF3309"/>
</dbReference>
<proteinExistence type="predicted"/>
<keyword evidence="1" id="KW-1133">Transmembrane helix</keyword>
<evidence type="ECO:0000313" key="3">
    <source>
        <dbReference type="Proteomes" id="UP000243606"/>
    </source>
</evidence>
<dbReference type="EMBL" id="FOQL01000006">
    <property type="protein sequence ID" value="SFJ19153.1"/>
    <property type="molecule type" value="Genomic_DNA"/>
</dbReference>
<dbReference type="Pfam" id="PF11752">
    <property type="entry name" value="DUF3309"/>
    <property type="match status" value="1"/>
</dbReference>
<reference evidence="3" key="1">
    <citation type="submission" date="2016-10" db="EMBL/GenBank/DDBJ databases">
        <authorList>
            <person name="Varghese N."/>
            <person name="Submissions S."/>
        </authorList>
    </citation>
    <scope>NUCLEOTIDE SEQUENCE [LARGE SCALE GENOMIC DNA]</scope>
    <source>
        <strain evidence="3">LMG 24016</strain>
    </source>
</reference>
<keyword evidence="1" id="KW-0472">Membrane</keyword>
<sequence length="52" mass="5364">MSLGTILLIVLVLLLIGAIPAWPHSKSWGYGPTGGLGVVVIVLVVLLVMGII</sequence>